<proteinExistence type="predicted"/>
<dbReference type="InterPro" id="IPR012337">
    <property type="entry name" value="RNaseH-like_sf"/>
</dbReference>
<name>A0A7J7L8T8_9MAGN</name>
<reference evidence="1 2" key="1">
    <citation type="journal article" date="2020" name="IScience">
        <title>Genome Sequencing of the Endangered Kingdonia uniflora (Circaeasteraceae, Ranunculales) Reveals Potential Mechanisms of Evolutionary Specialization.</title>
        <authorList>
            <person name="Sun Y."/>
            <person name="Deng T."/>
            <person name="Zhang A."/>
            <person name="Moore M.J."/>
            <person name="Landis J.B."/>
            <person name="Lin N."/>
            <person name="Zhang H."/>
            <person name="Zhang X."/>
            <person name="Huang J."/>
            <person name="Zhang X."/>
            <person name="Sun H."/>
            <person name="Wang H."/>
        </authorList>
    </citation>
    <scope>NUCLEOTIDE SEQUENCE [LARGE SCALE GENOMIC DNA]</scope>
    <source>
        <strain evidence="1">TB1705</strain>
        <tissue evidence="1">Leaf</tissue>
    </source>
</reference>
<dbReference type="SUPFAM" id="SSF53098">
    <property type="entry name" value="Ribonuclease H-like"/>
    <property type="match status" value="1"/>
</dbReference>
<evidence type="ECO:0000313" key="2">
    <source>
        <dbReference type="Proteomes" id="UP000541444"/>
    </source>
</evidence>
<dbReference type="InterPro" id="IPR036397">
    <property type="entry name" value="RNaseH_sf"/>
</dbReference>
<organism evidence="1 2">
    <name type="scientific">Kingdonia uniflora</name>
    <dbReference type="NCBI Taxonomy" id="39325"/>
    <lineage>
        <taxon>Eukaryota</taxon>
        <taxon>Viridiplantae</taxon>
        <taxon>Streptophyta</taxon>
        <taxon>Embryophyta</taxon>
        <taxon>Tracheophyta</taxon>
        <taxon>Spermatophyta</taxon>
        <taxon>Magnoliopsida</taxon>
        <taxon>Ranunculales</taxon>
        <taxon>Circaeasteraceae</taxon>
        <taxon>Kingdonia</taxon>
    </lineage>
</organism>
<sequence>MKVPSGDVRNIIGYAFSLTDNSIGNAYPNMTVYEQILNFMKVKAENYDGLFLSAVFIRMYSIDMVVKELVLSSDEIDSKIWDLLGSSLSGGIPQEVLTIAWGRKRSYKTYITTIKALIRDKKPFIIANLETILINSIQKPYAAGYLVVEQGIEIRALQDSKFITFLSKNSNPDLSNFQDRSNRTIFGFQEFLEKVANFIGIRIVYFHNFSRFDGIVILMYYTTYGEINTIKPLMRNLKIYTLDIVAYS</sequence>
<gene>
    <name evidence="1" type="ORF">GIB67_010739</name>
</gene>
<dbReference type="EMBL" id="JACGCM010002535">
    <property type="protein sequence ID" value="KAF6139013.1"/>
    <property type="molecule type" value="Genomic_DNA"/>
</dbReference>
<keyword evidence="2" id="KW-1185">Reference proteome</keyword>
<evidence type="ECO:0000313" key="1">
    <source>
        <dbReference type="EMBL" id="KAF6139013.1"/>
    </source>
</evidence>
<accession>A0A7J7L8T8</accession>
<comment type="caution">
    <text evidence="1">The sequence shown here is derived from an EMBL/GenBank/DDBJ whole genome shotgun (WGS) entry which is preliminary data.</text>
</comment>
<dbReference type="Gene3D" id="3.30.420.10">
    <property type="entry name" value="Ribonuclease H-like superfamily/Ribonuclease H"/>
    <property type="match status" value="1"/>
</dbReference>
<evidence type="ECO:0008006" key="3">
    <source>
        <dbReference type="Google" id="ProtNLM"/>
    </source>
</evidence>
<dbReference type="GO" id="GO:0003676">
    <property type="term" value="F:nucleic acid binding"/>
    <property type="evidence" value="ECO:0007669"/>
    <property type="project" value="InterPro"/>
</dbReference>
<dbReference type="AlphaFoldDB" id="A0A7J7L8T8"/>
<dbReference type="Proteomes" id="UP000541444">
    <property type="component" value="Unassembled WGS sequence"/>
</dbReference>
<protein>
    <recommendedName>
        <fullName evidence="3">DNA-directed DNA polymerase</fullName>
    </recommendedName>
</protein>